<keyword evidence="2" id="KW-1185">Reference proteome</keyword>
<dbReference type="Proteomes" id="UP001151133">
    <property type="component" value="Unassembled WGS sequence"/>
</dbReference>
<evidence type="ECO:0000313" key="1">
    <source>
        <dbReference type="EMBL" id="MCV9931361.1"/>
    </source>
</evidence>
<name>A0A9X3C0T1_9FLAO</name>
<gene>
    <name evidence="1" type="ORF">OIU80_03625</name>
</gene>
<evidence type="ECO:0000313" key="2">
    <source>
        <dbReference type="Proteomes" id="UP001151133"/>
    </source>
</evidence>
<dbReference type="AlphaFoldDB" id="A0A9X3C0T1"/>
<sequence length="78" mass="8974">MLHIPPNLDPGIWTYQSLGNHSNLCIDSNLLKRKKENLQIETLGYNNRRLPNFNETFLHSKQATLRLKNSVTVSLLSN</sequence>
<dbReference type="EMBL" id="JAOZEV010000002">
    <property type="protein sequence ID" value="MCV9931361.1"/>
    <property type="molecule type" value="Genomic_DNA"/>
</dbReference>
<protein>
    <submittedName>
        <fullName evidence="1">Uncharacterized protein</fullName>
    </submittedName>
</protein>
<dbReference type="RefSeq" id="WP_264285694.1">
    <property type="nucleotide sequence ID" value="NZ_JAOZEV010000002.1"/>
</dbReference>
<reference evidence="1" key="1">
    <citation type="submission" date="2022-10" db="EMBL/GenBank/DDBJ databases">
        <title>Two novel species of Flavobacterium.</title>
        <authorList>
            <person name="Liu Q."/>
            <person name="Xin Y.-H."/>
        </authorList>
    </citation>
    <scope>NUCLEOTIDE SEQUENCE</scope>
    <source>
        <strain evidence="1">LS1R47</strain>
    </source>
</reference>
<organism evidence="1 2">
    <name type="scientific">Flavobacterium frigoritolerans</name>
    <dbReference type="NCBI Taxonomy" id="2987686"/>
    <lineage>
        <taxon>Bacteria</taxon>
        <taxon>Pseudomonadati</taxon>
        <taxon>Bacteroidota</taxon>
        <taxon>Flavobacteriia</taxon>
        <taxon>Flavobacteriales</taxon>
        <taxon>Flavobacteriaceae</taxon>
        <taxon>Flavobacterium</taxon>
    </lineage>
</organism>
<comment type="caution">
    <text evidence="1">The sequence shown here is derived from an EMBL/GenBank/DDBJ whole genome shotgun (WGS) entry which is preliminary data.</text>
</comment>
<proteinExistence type="predicted"/>
<accession>A0A9X3C0T1</accession>